<feature type="domain" description="DNA2/NAM7 helicase helicase" evidence="2">
    <location>
        <begin position="1052"/>
        <end position="1104"/>
    </location>
</feature>
<dbReference type="Pfam" id="PF13195">
    <property type="entry name" value="DUF4011"/>
    <property type="match status" value="1"/>
</dbReference>
<dbReference type="GO" id="GO:0004386">
    <property type="term" value="F:helicase activity"/>
    <property type="evidence" value="ECO:0007669"/>
    <property type="project" value="InterPro"/>
</dbReference>
<feature type="domain" description="DNA2/NAM7 helicase helicase" evidence="2">
    <location>
        <begin position="411"/>
        <end position="478"/>
    </location>
</feature>
<reference evidence="5 6" key="1">
    <citation type="submission" date="2020-02" db="EMBL/GenBank/DDBJ databases">
        <authorList>
            <person name="Hogendoorn C."/>
        </authorList>
    </citation>
    <scope>NUCLEOTIDE SEQUENCE [LARGE SCALE GENOMIC DNA]</scope>
    <source>
        <strain evidence="5">METHB21</strain>
    </source>
</reference>
<feature type="domain" description="Restriction endonuclease type II-like" evidence="4">
    <location>
        <begin position="1367"/>
        <end position="1464"/>
    </location>
</feature>
<dbReference type="PANTHER" id="PTHR10887">
    <property type="entry name" value="DNA2/NAM7 HELICASE FAMILY"/>
    <property type="match status" value="1"/>
</dbReference>
<dbReference type="Pfam" id="PF13087">
    <property type="entry name" value="AAA_12"/>
    <property type="match status" value="1"/>
</dbReference>
<dbReference type="InterPro" id="IPR027417">
    <property type="entry name" value="P-loop_NTPase"/>
</dbReference>
<evidence type="ECO:0000259" key="3">
    <source>
        <dbReference type="Pfam" id="PF13087"/>
    </source>
</evidence>
<evidence type="ECO:0008006" key="7">
    <source>
        <dbReference type="Google" id="ProtNLM"/>
    </source>
</evidence>
<evidence type="ECO:0000259" key="4">
    <source>
        <dbReference type="Pfam" id="PF18741"/>
    </source>
</evidence>
<name>A0A8S0YB26_9GAMM</name>
<dbReference type="SUPFAM" id="SSF52540">
    <property type="entry name" value="P-loop containing nucleoside triphosphate hydrolases"/>
    <property type="match status" value="1"/>
</dbReference>
<dbReference type="FunFam" id="3.40.50.300:FF:002063">
    <property type="entry name" value="DNA helicase related protein"/>
    <property type="match status" value="1"/>
</dbReference>
<evidence type="ECO:0000313" key="5">
    <source>
        <dbReference type="EMBL" id="CAA9893027.1"/>
    </source>
</evidence>
<keyword evidence="6" id="KW-1185">Reference proteome</keyword>
<gene>
    <name evidence="5" type="ORF">METHB2_940001</name>
</gene>
<dbReference type="Proteomes" id="UP000494216">
    <property type="component" value="Unassembled WGS sequence"/>
</dbReference>
<dbReference type="Gene3D" id="3.40.960.10">
    <property type="entry name" value="VSR Endonuclease"/>
    <property type="match status" value="1"/>
</dbReference>
<evidence type="ECO:0000313" key="6">
    <source>
        <dbReference type="Proteomes" id="UP000494216"/>
    </source>
</evidence>
<feature type="domain" description="DNA2/NAM7 helicase-like C-terminal" evidence="3">
    <location>
        <begin position="1125"/>
        <end position="1319"/>
    </location>
</feature>
<accession>A0A8S0YB26</accession>
<feature type="region of interest" description="Disordered" evidence="1">
    <location>
        <begin position="1490"/>
        <end position="1509"/>
    </location>
</feature>
<dbReference type="InterPro" id="IPR047187">
    <property type="entry name" value="SF1_C_Upf1"/>
</dbReference>
<protein>
    <recommendedName>
        <fullName evidence="7">DUF4011 domain-containing protein</fullName>
    </recommendedName>
</protein>
<organism evidence="5 6">
    <name type="scientific">Candidatus Methylobacter favarea</name>
    <dbReference type="NCBI Taxonomy" id="2707345"/>
    <lineage>
        <taxon>Bacteria</taxon>
        <taxon>Pseudomonadati</taxon>
        <taxon>Pseudomonadota</taxon>
        <taxon>Gammaproteobacteria</taxon>
        <taxon>Methylococcales</taxon>
        <taxon>Methylococcaceae</taxon>
        <taxon>Methylobacter</taxon>
    </lineage>
</organism>
<evidence type="ECO:0000256" key="1">
    <source>
        <dbReference type="SAM" id="MobiDB-lite"/>
    </source>
</evidence>
<dbReference type="Pfam" id="PF18741">
    <property type="entry name" value="MTES_1575"/>
    <property type="match status" value="1"/>
</dbReference>
<dbReference type="FunFam" id="3.40.960.10:FF:000002">
    <property type="entry name" value="DNA helicase related protein"/>
    <property type="match status" value="1"/>
</dbReference>
<dbReference type="InterPro" id="IPR011335">
    <property type="entry name" value="Restrct_endonuc-II-like"/>
</dbReference>
<dbReference type="InterPro" id="IPR041679">
    <property type="entry name" value="DNA2/NAM7-like_C"/>
</dbReference>
<dbReference type="Pfam" id="PF13086">
    <property type="entry name" value="AAA_11"/>
    <property type="match status" value="2"/>
</dbReference>
<dbReference type="EMBL" id="CADCXN010000129">
    <property type="protein sequence ID" value="CAA9893027.1"/>
    <property type="molecule type" value="Genomic_DNA"/>
</dbReference>
<dbReference type="InterPro" id="IPR045055">
    <property type="entry name" value="DNA2/NAM7-like"/>
</dbReference>
<proteinExistence type="predicted"/>
<comment type="caution">
    <text evidence="5">The sequence shown here is derived from an EMBL/GenBank/DDBJ whole genome shotgun (WGS) entry which is preliminary data.</text>
</comment>
<dbReference type="SUPFAM" id="SSF52980">
    <property type="entry name" value="Restriction endonuclease-like"/>
    <property type="match status" value="1"/>
</dbReference>
<dbReference type="PANTHER" id="PTHR10887:SF495">
    <property type="entry name" value="HELICASE SENATAXIN ISOFORM X1-RELATED"/>
    <property type="match status" value="1"/>
</dbReference>
<dbReference type="InterPro" id="IPR041677">
    <property type="entry name" value="DNA2/NAM7_AAA_11"/>
</dbReference>
<evidence type="ECO:0000259" key="2">
    <source>
        <dbReference type="Pfam" id="PF13086"/>
    </source>
</evidence>
<dbReference type="CDD" id="cd18808">
    <property type="entry name" value="SF1_C_Upf1"/>
    <property type="match status" value="1"/>
</dbReference>
<dbReference type="InterPro" id="IPR049468">
    <property type="entry name" value="Restrct_endonuc-II-like_dom"/>
</dbReference>
<dbReference type="Gene3D" id="3.40.50.300">
    <property type="entry name" value="P-loop containing nucleotide triphosphate hydrolases"/>
    <property type="match status" value="3"/>
</dbReference>
<sequence>MIYDVQSLRKRCQLNELIVFETTLCTHKPPAKFSLAKQEAEDKLNHDTEFVLAIDIKRARSARIKPLSDIELVSGYQANVIVDEVDLPVEIITDIPEQSFHSDNVSASVLDTPEARIENWKRQLLDLTMRNRLLNFTSRSRAIEINCIDIASLEDMLADNQKFKILSVDALKLASDPRSEQLHLQLHQESLLNEQLQRHLSKKELIANTDSKKLTTDLLELYRTAKESIQESGANILYIALGFLNWSNGKDTLRAYRAPLILIPIEITRKSVSSGFQLQAHEDEPRFNPTLLEMLKQDFALEIPEFKAKLPTDEHGLDVKKILTILRIKIKDIAGWEVEESVVISTFSFAKYLMWSDLCERIDALKESAVVKHLIENPRDMYSGTGIEFPDPRQLDAARHPRDSFIPLLADSSQIAAVYAAEAGKDFVLIGPPGTGKSQTIANMISQLLATGKTVLFVSEKTAALEVVYRRLHQVGLGEHCLELHSAKAKKSDVIAQLGKAWGSVNCSWQNWEKEAQRLALVRSDLNKYVERLHHRYPNGLTPHQAMGVVIKYSDVPVVKLHWHSPEEHSLEAFEALHDITNRIDANRIELASIGVDIFSHIATVEWSPSWQSEVLSLAGGAQQIVKALELASNEYAQHLGLSLTFNQFSQLIALQKLAELLPDAFGENYGYGFLPQGAMQRKELLELSDLVEQFHSRMNGVRNPFKRSVLNCELEDFKDKWIESEEKGFLAKWLGKRSVKKALGKNVGKKIHPESIPDDFAKLIEAKHLQEKIVKYQHLGAVIGKYWEGVDSDTVWIRTACQWLDGVLSALANISADAEQAAANKQRIAQLVIDQNELLERNAPIGSKGAAYLEQFSHYQQHAGQLATVIGSQSGDVFKATGENDFFQGVIEQCDVWLTNKNKLRYWCAWRKVRQHAISAGLASLIDGIEQGYTDGLSAKELLLVNYSRWWVNSVIDQDEVLKNFIPAEHRQKIEIYHQLDEDFMQLTQDYVKALLAAGIPKAQDIERGSEWGVLAREIQKKSRHMPLRQLMSQMPEVITKLTPCVMMSPMSIAQYLPANSKAFDVVIFDEASQITVPDAIGAVARAKQAIVVGDPKQLSPTAFFARKSGDDGYSDDIEEDMESILDECLAANIPCMNLNWHYRSRCESLITFSNHKYYGGKLVTFPNNDTRGMSVHYHAVDSIYKEGQNRINRGEAEAIVEDIVSRLRQPGFDKSIGIVTFNTDQQKLISDLFEVERSRYPEIEPHFADDKFDAVFIKNLESVQGDERDLIYFSITFGKDAAGKLSMNFGPMNQTGGKRRLNVAVTRAKEEMHVFASLKPEQIDLSRTGAEGIRDLKHFLEYAQRGVCALTEAVGAPGGFFDSPFEQAVAERLHAKGWVTHSQVGVSGFRIDLGVINPDAPGLYLSAIECDGASYHSSATARDRDFLREQVLRGLGWEVIRIWSTDWWIDPQSALERVDEQLHTLLADYRTILIATHTDPSFFATIGGDYGSEEPTHNSEETPDQESASFTEVVKIFFNENEVYSIESDKALGRQQFKDIHNDAYYYSDPQFRLFKSYSDWHIEHCETATLETIVNGNTLTGLLVVTDGMVVGVGRASKKLIKLPVTLKLS</sequence>
<dbReference type="InterPro" id="IPR025103">
    <property type="entry name" value="DUF4011"/>
</dbReference>